<dbReference type="EMBL" id="CAEZXB010000008">
    <property type="protein sequence ID" value="CAB4673461.1"/>
    <property type="molecule type" value="Genomic_DNA"/>
</dbReference>
<proteinExistence type="predicted"/>
<reference evidence="3" key="1">
    <citation type="submission" date="2020-05" db="EMBL/GenBank/DDBJ databases">
        <authorList>
            <person name="Chiriac C."/>
            <person name="Salcher M."/>
            <person name="Ghai R."/>
            <person name="Kavagutti S V."/>
        </authorList>
    </citation>
    <scope>NUCLEOTIDE SEQUENCE</scope>
</reference>
<sequence>MGKGLHMGRSEYVARWVSLHGDVAPSRIVLGWLSFAYVAAQPLKPISANLLSIITVVIGGIGAWLAPAKYVAFIVIFALILDGLDGTVAILRNQVSLRGAVLDSAADRLVEVAWLVALWRCGVPLWIAVGIWIVGLVQEYLRAKIKSHGVNEVGVVTIAERPVRGLIIAAAIGLSFIATPLSLLLLLMELYALRQVAEYAYAQLHEA</sequence>
<feature type="transmembrane region" description="Helical" evidence="1">
    <location>
        <begin position="112"/>
        <end position="134"/>
    </location>
</feature>
<dbReference type="Gene3D" id="1.20.120.1760">
    <property type="match status" value="1"/>
</dbReference>
<dbReference type="InterPro" id="IPR000462">
    <property type="entry name" value="CDP-OH_P_trans"/>
</dbReference>
<dbReference type="GO" id="GO:0008654">
    <property type="term" value="P:phospholipid biosynthetic process"/>
    <property type="evidence" value="ECO:0007669"/>
    <property type="project" value="InterPro"/>
</dbReference>
<gene>
    <name evidence="2" type="ORF">UFOPK2342_00594</name>
    <name evidence="3" type="ORF">UFOPK3266_01341</name>
</gene>
<organism evidence="3">
    <name type="scientific">freshwater metagenome</name>
    <dbReference type="NCBI Taxonomy" id="449393"/>
    <lineage>
        <taxon>unclassified sequences</taxon>
        <taxon>metagenomes</taxon>
        <taxon>ecological metagenomes</taxon>
    </lineage>
</organism>
<feature type="transmembrane region" description="Helical" evidence="1">
    <location>
        <begin position="46"/>
        <end position="65"/>
    </location>
</feature>
<evidence type="ECO:0000313" key="3">
    <source>
        <dbReference type="EMBL" id="CAB4844999.1"/>
    </source>
</evidence>
<dbReference type="EMBL" id="CAFBAA010000042">
    <property type="protein sequence ID" value="CAB4844999.1"/>
    <property type="molecule type" value="Genomic_DNA"/>
</dbReference>
<dbReference type="GO" id="GO:0016780">
    <property type="term" value="F:phosphotransferase activity, for other substituted phosphate groups"/>
    <property type="evidence" value="ECO:0007669"/>
    <property type="project" value="InterPro"/>
</dbReference>
<dbReference type="AlphaFoldDB" id="A0A6J7BLV5"/>
<keyword evidence="1" id="KW-0812">Transmembrane</keyword>
<keyword evidence="1" id="KW-1133">Transmembrane helix</keyword>
<protein>
    <submittedName>
        <fullName evidence="3">Unannotated protein</fullName>
    </submittedName>
</protein>
<dbReference type="GO" id="GO:0016020">
    <property type="term" value="C:membrane"/>
    <property type="evidence" value="ECO:0007669"/>
    <property type="project" value="InterPro"/>
</dbReference>
<feature type="transmembrane region" description="Helical" evidence="1">
    <location>
        <begin position="71"/>
        <end position="91"/>
    </location>
</feature>
<evidence type="ECO:0000313" key="2">
    <source>
        <dbReference type="EMBL" id="CAB4673461.1"/>
    </source>
</evidence>
<feature type="transmembrane region" description="Helical" evidence="1">
    <location>
        <begin position="166"/>
        <end position="187"/>
    </location>
</feature>
<name>A0A6J7BLV5_9ZZZZ</name>
<dbReference type="Pfam" id="PF01066">
    <property type="entry name" value="CDP-OH_P_transf"/>
    <property type="match status" value="1"/>
</dbReference>
<accession>A0A6J7BLV5</accession>
<keyword evidence="1" id="KW-0472">Membrane</keyword>
<dbReference type="InterPro" id="IPR043130">
    <property type="entry name" value="CDP-OH_PTrfase_TM_dom"/>
</dbReference>
<evidence type="ECO:0000256" key="1">
    <source>
        <dbReference type="SAM" id="Phobius"/>
    </source>
</evidence>